<evidence type="ECO:0000313" key="1">
    <source>
        <dbReference type="EMBL" id="OAQ09075.1"/>
    </source>
</evidence>
<protein>
    <submittedName>
        <fullName evidence="1">Uncharacterized protein</fullName>
    </submittedName>
</protein>
<sequence>MKNIFKYDKKSEIGVTIYEVPEDYELKENEFDSLPEEGTAPYRLINGELVGSTVEEAQELGKEWLKENGYNTQAEPTKTDKTMAMLIKQVALLQKEVATLKGGSK</sequence>
<accession>A0A179CFR4</accession>
<organism evidence="1 2">
    <name type="scientific">Ligilactobacillus aviarius</name>
    <dbReference type="NCBI Taxonomy" id="1606"/>
    <lineage>
        <taxon>Bacteria</taxon>
        <taxon>Bacillati</taxon>
        <taxon>Bacillota</taxon>
        <taxon>Bacilli</taxon>
        <taxon>Lactobacillales</taxon>
        <taxon>Lactobacillaceae</taxon>
        <taxon>Ligilactobacillus</taxon>
    </lineage>
</organism>
<proteinExistence type="predicted"/>
<evidence type="ECO:0000313" key="2">
    <source>
        <dbReference type="Proteomes" id="UP000078520"/>
    </source>
</evidence>
<dbReference type="RefSeq" id="WP_064208378.1">
    <property type="nucleotide sequence ID" value="NZ_LVKC01000011.1"/>
</dbReference>
<reference evidence="2" key="1">
    <citation type="submission" date="2016-03" db="EMBL/GenBank/DDBJ databases">
        <authorList>
            <person name="Johnson T.J."/>
            <person name="Youmans B."/>
            <person name="Case K."/>
            <person name="Noll S."/>
        </authorList>
    </citation>
    <scope>NUCLEOTIDE SEQUENCE [LARGE SCALE GENOMIC DNA]</scope>
    <source>
        <strain evidence="2">UMNLAv8</strain>
    </source>
</reference>
<dbReference type="AlphaFoldDB" id="A0A179CFR4"/>
<dbReference type="EMBL" id="LVKI01000003">
    <property type="protein sequence ID" value="OAQ09075.1"/>
    <property type="molecule type" value="Genomic_DNA"/>
</dbReference>
<gene>
    <name evidence="1" type="ORF">A3O14_01940</name>
</gene>
<comment type="caution">
    <text evidence="1">The sequence shown here is derived from an EMBL/GenBank/DDBJ whole genome shotgun (WGS) entry which is preliminary data.</text>
</comment>
<name>A0A179CFR4_9LACO</name>
<dbReference type="Proteomes" id="UP000078520">
    <property type="component" value="Unassembled WGS sequence"/>
</dbReference>